<evidence type="ECO:0000313" key="1">
    <source>
        <dbReference type="EMBL" id="MCG4565093.1"/>
    </source>
</evidence>
<keyword evidence="2" id="KW-1185">Reference proteome</keyword>
<evidence type="ECO:0000313" key="2">
    <source>
        <dbReference type="Proteomes" id="UP001108123"/>
    </source>
</evidence>
<name>A0A9Q4ABY0_9FIRM</name>
<organism evidence="1 2">
    <name type="scientific">Anaerosalibacter bizertensis</name>
    <dbReference type="NCBI Taxonomy" id="932217"/>
    <lineage>
        <taxon>Bacteria</taxon>
        <taxon>Bacillati</taxon>
        <taxon>Bacillota</taxon>
        <taxon>Tissierellia</taxon>
        <taxon>Tissierellales</taxon>
        <taxon>Sporanaerobacteraceae</taxon>
        <taxon>Anaerosalibacter</taxon>
    </lineage>
</organism>
<dbReference type="Proteomes" id="UP001108123">
    <property type="component" value="Unassembled WGS sequence"/>
</dbReference>
<dbReference type="AlphaFoldDB" id="A0A9Q4ABY0"/>
<reference evidence="1" key="1">
    <citation type="submission" date="2022-01" db="EMBL/GenBank/DDBJ databases">
        <title>Collection of gut derived symbiotic bacterial strains cultured from healthy donors.</title>
        <authorList>
            <person name="Lin H."/>
            <person name="Kohout C."/>
            <person name="Waligurski E."/>
            <person name="Pamer E.G."/>
        </authorList>
    </citation>
    <scope>NUCLEOTIDE SEQUENCE</scope>
    <source>
        <strain evidence="1">MSK.14.39</strain>
    </source>
</reference>
<sequence length="74" mass="8451">MQMKKKKKFIIVCPYCGKELCKSGFRSSFSDMEIKCSRCGANLEVEITNGVITYHPDKRLSMVTECSADYEEIT</sequence>
<dbReference type="EMBL" id="JAKNID010000020">
    <property type="protein sequence ID" value="MCG4565093.1"/>
    <property type="molecule type" value="Genomic_DNA"/>
</dbReference>
<protein>
    <submittedName>
        <fullName evidence="1">Uncharacterized protein</fullName>
    </submittedName>
</protein>
<comment type="caution">
    <text evidence="1">The sequence shown here is derived from an EMBL/GenBank/DDBJ whole genome shotgun (WGS) entry which is preliminary data.</text>
</comment>
<gene>
    <name evidence="1" type="ORF">L0P62_06495</name>
</gene>
<proteinExistence type="predicted"/>
<accession>A0A9Q4ABY0</accession>